<name>A0ABR0R1P4_GOSAR</name>
<evidence type="ECO:0000313" key="2">
    <source>
        <dbReference type="Proteomes" id="UP001358586"/>
    </source>
</evidence>
<dbReference type="PANTHER" id="PTHR34724">
    <property type="entry name" value="OS12G0596101 PROTEIN"/>
    <property type="match status" value="1"/>
</dbReference>
<comment type="caution">
    <text evidence="1">The sequence shown here is derived from an EMBL/GenBank/DDBJ whole genome shotgun (WGS) entry which is preliminary data.</text>
</comment>
<keyword evidence="2" id="KW-1185">Reference proteome</keyword>
<organism evidence="1 2">
    <name type="scientific">Gossypium arboreum</name>
    <name type="common">Tree cotton</name>
    <name type="synonym">Gossypium nanking</name>
    <dbReference type="NCBI Taxonomy" id="29729"/>
    <lineage>
        <taxon>Eukaryota</taxon>
        <taxon>Viridiplantae</taxon>
        <taxon>Streptophyta</taxon>
        <taxon>Embryophyta</taxon>
        <taxon>Tracheophyta</taxon>
        <taxon>Spermatophyta</taxon>
        <taxon>Magnoliopsida</taxon>
        <taxon>eudicotyledons</taxon>
        <taxon>Gunneridae</taxon>
        <taxon>Pentapetalae</taxon>
        <taxon>rosids</taxon>
        <taxon>malvids</taxon>
        <taxon>Malvales</taxon>
        <taxon>Malvaceae</taxon>
        <taxon>Malvoideae</taxon>
        <taxon>Gossypium</taxon>
    </lineage>
</organism>
<protein>
    <submittedName>
        <fullName evidence="1">Uncharacterized protein</fullName>
    </submittedName>
</protein>
<dbReference type="EMBL" id="JARKNE010000001">
    <property type="protein sequence ID" value="KAK5845444.1"/>
    <property type="molecule type" value="Genomic_DNA"/>
</dbReference>
<accession>A0ABR0R1P4</accession>
<sequence length="239" mass="26980">MCYEVKCSTCGKTTWGGCGRHVPSVYNRLPETQRCNCKEWPGVNAPQPSTSCTILLSFLLFFTKQDNEYPIGVQPTPEFVLTTRDITRTGARSTLLVFNNEVGTWTLFVVSLGIYGANKILPSTTIVLPLKPEKVEATKAQLSEPYPEILLFLCKIKRALSSFPETQIFEFLPAQAFSIPELNNPKESIKIMVQKTRIIPCEMFSRTKLFCKPDSVIRIHGGFQDLLNKTKEFCMKIVN</sequence>
<proteinExistence type="predicted"/>
<dbReference type="PANTHER" id="PTHR34724:SF4">
    <property type="entry name" value="EXPRESSED PROTEIN"/>
    <property type="match status" value="1"/>
</dbReference>
<gene>
    <name evidence="1" type="ORF">PVK06_001630</name>
</gene>
<evidence type="ECO:0000313" key="1">
    <source>
        <dbReference type="EMBL" id="KAK5845444.1"/>
    </source>
</evidence>
<dbReference type="Proteomes" id="UP001358586">
    <property type="component" value="Chromosome 1"/>
</dbReference>
<reference evidence="1 2" key="1">
    <citation type="submission" date="2023-03" db="EMBL/GenBank/DDBJ databases">
        <title>WGS of Gossypium arboreum.</title>
        <authorList>
            <person name="Yu D."/>
        </authorList>
    </citation>
    <scope>NUCLEOTIDE SEQUENCE [LARGE SCALE GENOMIC DNA]</scope>
    <source>
        <tissue evidence="1">Leaf</tissue>
    </source>
</reference>